<organism evidence="3 4">
    <name type="scientific">Denitrificimonas halotolerans</name>
    <dbReference type="NCBI Taxonomy" id="3098930"/>
    <lineage>
        <taxon>Bacteria</taxon>
        <taxon>Pseudomonadati</taxon>
        <taxon>Pseudomonadota</taxon>
        <taxon>Gammaproteobacteria</taxon>
        <taxon>Pseudomonadales</taxon>
        <taxon>Pseudomonadaceae</taxon>
        <taxon>Denitrificimonas</taxon>
    </lineage>
</organism>
<reference evidence="3 4" key="1">
    <citation type="submission" date="2023-12" db="EMBL/GenBank/DDBJ databases">
        <title>Denitrificimonas halotolerans sp. nov.,a novel species isolated from landfill leachate.</title>
        <authorList>
            <person name="Wang S."/>
        </authorList>
    </citation>
    <scope>NUCLEOTIDE SEQUENCE [LARGE SCALE GENOMIC DNA]</scope>
    <source>
        <strain evidence="3 4">JX-1</strain>
    </source>
</reference>
<keyword evidence="1" id="KW-1133">Transmembrane helix</keyword>
<evidence type="ECO:0000313" key="3">
    <source>
        <dbReference type="EMBL" id="MDY7219203.1"/>
    </source>
</evidence>
<protein>
    <submittedName>
        <fullName evidence="3">Nuclease-related domain-containing protein</fullName>
    </submittedName>
</protein>
<dbReference type="EMBL" id="JAXIVU010000006">
    <property type="protein sequence ID" value="MDY7219203.1"/>
    <property type="molecule type" value="Genomic_DNA"/>
</dbReference>
<gene>
    <name evidence="3" type="ORF">TOI97_06430</name>
</gene>
<accession>A0ABU5GQH5</accession>
<sequence length="317" mass="35147">MSILLYGQQADRTHENQMLRAFIDALQVDWAHTGKDIVLIANSMWNGVELDLVCILPTAIIIVDFKHYSGHLEGTENGPWRVGGVEVKGGSKKNPFQQLRDNKFAVINWLKNNNLLSEQNIGHINAAVVFSGPIDGAATISVKASYWFHTTDLLRCATTLADISSAELKIYPGDIRAILDCLGVQGILHYYGQANYPLKLISAPQRLSDSEQKYMLDSECEAKENQAKQDVSQTAVIHVPRKRMSVLFKSTLVLGCLFVVIAIFSQLYPNKGHSDAMQQLPSLESQTDGFPMQLEQIISPAFQQSAAALYVDQEVLV</sequence>
<dbReference type="InterPro" id="IPR011528">
    <property type="entry name" value="NERD"/>
</dbReference>
<comment type="caution">
    <text evidence="3">The sequence shown here is derived from an EMBL/GenBank/DDBJ whole genome shotgun (WGS) entry which is preliminary data.</text>
</comment>
<dbReference type="Pfam" id="PF08378">
    <property type="entry name" value="NERD"/>
    <property type="match status" value="1"/>
</dbReference>
<keyword evidence="1" id="KW-0472">Membrane</keyword>
<evidence type="ECO:0000256" key="1">
    <source>
        <dbReference type="SAM" id="Phobius"/>
    </source>
</evidence>
<name>A0ABU5GQH5_9GAMM</name>
<proteinExistence type="predicted"/>
<dbReference type="Proteomes" id="UP001294570">
    <property type="component" value="Unassembled WGS sequence"/>
</dbReference>
<dbReference type="RefSeq" id="WP_321553296.1">
    <property type="nucleotide sequence ID" value="NZ_JAXIVU010000006.1"/>
</dbReference>
<keyword evidence="4" id="KW-1185">Reference proteome</keyword>
<evidence type="ECO:0000313" key="4">
    <source>
        <dbReference type="Proteomes" id="UP001294570"/>
    </source>
</evidence>
<evidence type="ECO:0000259" key="2">
    <source>
        <dbReference type="Pfam" id="PF08378"/>
    </source>
</evidence>
<feature type="domain" description="NERD" evidence="2">
    <location>
        <begin position="36"/>
        <end position="131"/>
    </location>
</feature>
<keyword evidence="1" id="KW-0812">Transmembrane</keyword>
<feature type="transmembrane region" description="Helical" evidence="1">
    <location>
        <begin position="246"/>
        <end position="268"/>
    </location>
</feature>